<proteinExistence type="predicted"/>
<evidence type="ECO:0000313" key="4">
    <source>
        <dbReference type="Proteomes" id="UP000464262"/>
    </source>
</evidence>
<dbReference type="InterPro" id="IPR002740">
    <property type="entry name" value="EVE_domain"/>
</dbReference>
<dbReference type="KEGG" id="vas:GT360_00790"/>
<sequence length="154" mass="17803">MAYWLFKTEPDTFSIDTLRAQKNSCWEGVRNYQARNMLRDDVKQGDLVFIYHSSCKQVGIAGIARVVKESYPDHFAFDPQSDYCDAKSDPSNPRWMMVDIEFVRKTERLIPLALLKSMPELSELPLVKRGNRLSVMPVSEIEWQAILTKETLAK</sequence>
<accession>A0A7Z2T0U1</accession>
<evidence type="ECO:0000313" key="3">
    <source>
        <dbReference type="EMBL" id="QIA62170.1"/>
    </source>
</evidence>
<dbReference type="RefSeq" id="WP_164647080.1">
    <property type="nucleotide sequence ID" value="NZ_CP047475.1"/>
</dbReference>
<gene>
    <name evidence="3" type="ORF">GT360_00790</name>
</gene>
<dbReference type="EMBL" id="CP047475">
    <property type="protein sequence ID" value="QIA62170.1"/>
    <property type="molecule type" value="Genomic_DNA"/>
</dbReference>
<dbReference type="InterPro" id="IPR052181">
    <property type="entry name" value="5hmC_binding"/>
</dbReference>
<reference evidence="3 4" key="1">
    <citation type="submission" date="2020-01" db="EMBL/GenBank/DDBJ databases">
        <title>Whole genome and functional gene identification of agarase of Vibrio HN897.</title>
        <authorList>
            <person name="Liu Y."/>
            <person name="Zhao Z."/>
        </authorList>
    </citation>
    <scope>NUCLEOTIDE SEQUENCE [LARGE SCALE GENOMIC DNA]</scope>
    <source>
        <strain evidence="3 4">HN897</strain>
    </source>
</reference>
<organism evidence="3 4">
    <name type="scientific">Vibrio astriarenae</name>
    <dbReference type="NCBI Taxonomy" id="1481923"/>
    <lineage>
        <taxon>Bacteria</taxon>
        <taxon>Pseudomonadati</taxon>
        <taxon>Pseudomonadota</taxon>
        <taxon>Gammaproteobacteria</taxon>
        <taxon>Vibrionales</taxon>
        <taxon>Vibrionaceae</taxon>
        <taxon>Vibrio</taxon>
    </lineage>
</organism>
<dbReference type="Gene3D" id="3.10.590.10">
    <property type="entry name" value="ph1033 like domains"/>
    <property type="match status" value="1"/>
</dbReference>
<dbReference type="Pfam" id="PF01878">
    <property type="entry name" value="EVE"/>
    <property type="match status" value="1"/>
</dbReference>
<dbReference type="AlphaFoldDB" id="A0A7Z2T0U1"/>
<feature type="domain" description="EVE" evidence="2">
    <location>
        <begin position="2"/>
        <end position="148"/>
    </location>
</feature>
<dbReference type="SUPFAM" id="SSF88697">
    <property type="entry name" value="PUA domain-like"/>
    <property type="match status" value="1"/>
</dbReference>
<dbReference type="InterPro" id="IPR015947">
    <property type="entry name" value="PUA-like_sf"/>
</dbReference>
<keyword evidence="4" id="KW-1185">Reference proteome</keyword>
<dbReference type="CDD" id="cd21133">
    <property type="entry name" value="EVE"/>
    <property type="match status" value="1"/>
</dbReference>
<dbReference type="InterPro" id="IPR047197">
    <property type="entry name" value="THYN1-like_EVE"/>
</dbReference>
<evidence type="ECO:0000259" key="2">
    <source>
        <dbReference type="Pfam" id="PF01878"/>
    </source>
</evidence>
<dbReference type="PANTHER" id="PTHR14087">
    <property type="entry name" value="THYMOCYTE NUCLEAR PROTEIN 1"/>
    <property type="match status" value="1"/>
</dbReference>
<protein>
    <submittedName>
        <fullName evidence="3">EVE domain-containing protein</fullName>
    </submittedName>
</protein>
<dbReference type="PANTHER" id="PTHR14087:SF7">
    <property type="entry name" value="THYMOCYTE NUCLEAR PROTEIN 1"/>
    <property type="match status" value="1"/>
</dbReference>
<evidence type="ECO:0000256" key="1">
    <source>
        <dbReference type="ARBA" id="ARBA00022553"/>
    </source>
</evidence>
<dbReference type="FunFam" id="3.10.590.10:FF:000003">
    <property type="entry name" value="Thymocyte nuclear protein 1"/>
    <property type="match status" value="1"/>
</dbReference>
<keyword evidence="1" id="KW-0597">Phosphoprotein</keyword>
<name>A0A7Z2T0U1_9VIBR</name>
<dbReference type="Proteomes" id="UP000464262">
    <property type="component" value="Chromosome 1"/>
</dbReference>